<name>A0A8S4QJ19_9NEOP</name>
<dbReference type="InterPro" id="IPR027806">
    <property type="entry name" value="HARBI1_dom"/>
</dbReference>
<dbReference type="Proteomes" id="UP000838756">
    <property type="component" value="Unassembled WGS sequence"/>
</dbReference>
<dbReference type="PANTHER" id="PTHR22930:SF269">
    <property type="entry name" value="NUCLEASE HARBI1-LIKE PROTEIN"/>
    <property type="match status" value="1"/>
</dbReference>
<proteinExistence type="inferred from homology"/>
<evidence type="ECO:0000256" key="1">
    <source>
        <dbReference type="ARBA" id="ARBA00001968"/>
    </source>
</evidence>
<comment type="cofactor">
    <cofactor evidence="1">
        <name>a divalent metal cation</name>
        <dbReference type="ChEBI" id="CHEBI:60240"/>
    </cofactor>
</comment>
<dbReference type="GO" id="GO:0005634">
    <property type="term" value="C:nucleus"/>
    <property type="evidence" value="ECO:0007669"/>
    <property type="project" value="UniProtKB-SubCell"/>
</dbReference>
<reference evidence="9" key="1">
    <citation type="submission" date="2022-03" db="EMBL/GenBank/DDBJ databases">
        <authorList>
            <person name="Lindestad O."/>
        </authorList>
    </citation>
    <scope>NUCLEOTIDE SEQUENCE</scope>
</reference>
<evidence type="ECO:0000313" key="10">
    <source>
        <dbReference type="Proteomes" id="UP000838756"/>
    </source>
</evidence>
<keyword evidence="4" id="KW-0540">Nuclease</keyword>
<dbReference type="InterPro" id="IPR045249">
    <property type="entry name" value="HARBI1-like"/>
</dbReference>
<feature type="non-terminal residue" evidence="9">
    <location>
        <position position="248"/>
    </location>
</feature>
<evidence type="ECO:0000256" key="7">
    <source>
        <dbReference type="ARBA" id="ARBA00023242"/>
    </source>
</evidence>
<evidence type="ECO:0000259" key="8">
    <source>
        <dbReference type="Pfam" id="PF13359"/>
    </source>
</evidence>
<comment type="subcellular location">
    <subcellularLocation>
        <location evidence="2">Nucleus</location>
    </subcellularLocation>
</comment>
<accession>A0A8S4QJ19</accession>
<keyword evidence="5" id="KW-0479">Metal-binding</keyword>
<dbReference type="GO" id="GO:0016787">
    <property type="term" value="F:hydrolase activity"/>
    <property type="evidence" value="ECO:0007669"/>
    <property type="project" value="UniProtKB-KW"/>
</dbReference>
<evidence type="ECO:0000256" key="6">
    <source>
        <dbReference type="ARBA" id="ARBA00022801"/>
    </source>
</evidence>
<dbReference type="GO" id="GO:0004518">
    <property type="term" value="F:nuclease activity"/>
    <property type="evidence" value="ECO:0007669"/>
    <property type="project" value="UniProtKB-KW"/>
</dbReference>
<dbReference type="AlphaFoldDB" id="A0A8S4QJ19"/>
<evidence type="ECO:0000256" key="4">
    <source>
        <dbReference type="ARBA" id="ARBA00022722"/>
    </source>
</evidence>
<sequence>REQFDEILSLIKEDIKKQDTNFRKAFSPLEKLAVTLRYLATGDSFRTLGYNYRISEVTVSRAVNDTCTALWDKMQPTYMKTPTRKDWEKIADDFNLRWQFKNCVGAIDGKHVAIKCPPHSGSSYFNYKKFYSVVLLAVVDAYKKFIVIDVGSMGRFSDGGILNDSVFGRKLDNNELDLPTDRSLDDNGPSVPYVFIGDQAFALRKNLLRQYPTNTTVEDQAKRHFNYRLCRARNVVENAFGILSSRWR</sequence>
<evidence type="ECO:0000256" key="3">
    <source>
        <dbReference type="ARBA" id="ARBA00006958"/>
    </source>
</evidence>
<dbReference type="EMBL" id="CAKXAJ010003081">
    <property type="protein sequence ID" value="CAH2208316.1"/>
    <property type="molecule type" value="Genomic_DNA"/>
</dbReference>
<dbReference type="PANTHER" id="PTHR22930">
    <property type="match status" value="1"/>
</dbReference>
<feature type="domain" description="DDE Tnp4" evidence="8">
    <location>
        <begin position="107"/>
        <end position="248"/>
    </location>
</feature>
<keyword evidence="7" id="KW-0539">Nucleus</keyword>
<organism evidence="9 10">
    <name type="scientific">Pararge aegeria aegeria</name>
    <dbReference type="NCBI Taxonomy" id="348720"/>
    <lineage>
        <taxon>Eukaryota</taxon>
        <taxon>Metazoa</taxon>
        <taxon>Ecdysozoa</taxon>
        <taxon>Arthropoda</taxon>
        <taxon>Hexapoda</taxon>
        <taxon>Insecta</taxon>
        <taxon>Pterygota</taxon>
        <taxon>Neoptera</taxon>
        <taxon>Endopterygota</taxon>
        <taxon>Lepidoptera</taxon>
        <taxon>Glossata</taxon>
        <taxon>Ditrysia</taxon>
        <taxon>Papilionoidea</taxon>
        <taxon>Nymphalidae</taxon>
        <taxon>Satyrinae</taxon>
        <taxon>Satyrini</taxon>
        <taxon>Parargina</taxon>
        <taxon>Pararge</taxon>
    </lineage>
</organism>
<evidence type="ECO:0000256" key="5">
    <source>
        <dbReference type="ARBA" id="ARBA00022723"/>
    </source>
</evidence>
<evidence type="ECO:0000256" key="2">
    <source>
        <dbReference type="ARBA" id="ARBA00004123"/>
    </source>
</evidence>
<feature type="non-terminal residue" evidence="9">
    <location>
        <position position="1"/>
    </location>
</feature>
<dbReference type="Pfam" id="PF13359">
    <property type="entry name" value="DDE_Tnp_4"/>
    <property type="match status" value="1"/>
</dbReference>
<evidence type="ECO:0000313" key="9">
    <source>
        <dbReference type="EMBL" id="CAH2208316.1"/>
    </source>
</evidence>
<comment type="similarity">
    <text evidence="3">Belongs to the HARBI1 family.</text>
</comment>
<keyword evidence="10" id="KW-1185">Reference proteome</keyword>
<dbReference type="GO" id="GO:0046872">
    <property type="term" value="F:metal ion binding"/>
    <property type="evidence" value="ECO:0007669"/>
    <property type="project" value="UniProtKB-KW"/>
</dbReference>
<protein>
    <submittedName>
        <fullName evidence="9">Jg17261 protein</fullName>
    </submittedName>
</protein>
<dbReference type="OrthoDB" id="6581217at2759"/>
<comment type="caution">
    <text evidence="9">The sequence shown here is derived from an EMBL/GenBank/DDBJ whole genome shotgun (WGS) entry which is preliminary data.</text>
</comment>
<gene>
    <name evidence="9" type="primary">jg17261</name>
    <name evidence="9" type="ORF">PAEG_LOCUS932</name>
</gene>
<keyword evidence="6" id="KW-0378">Hydrolase</keyword>